<dbReference type="PROSITE" id="PS50835">
    <property type="entry name" value="IG_LIKE"/>
    <property type="match status" value="1"/>
</dbReference>
<accession>A0A8J6GXX4</accession>
<evidence type="ECO:0000256" key="8">
    <source>
        <dbReference type="ARBA" id="ARBA00023170"/>
    </source>
</evidence>
<sequence>MKYWTSPKTRNYPEKGMISGREFLLACFLIGLGSPPSDWERTVRGLCASPINSLREGLCSPITLSSTKPGLLHPSFTSCCWFQDVFLFLSRPCSESPVSPGPSSENVYRKVWRHEGESLTVLCSYKNRRNRTESKAWCKVRKKKCEPSFIRSWVKGPSYSMRDDAKAKVVHITMEALRVQDSGRYWCMRNTAGNLYPLVGFQLEVYPALTTERNILHTRLTNTLESGFVTTGQVPISGPHVPFNRDVSVLTSGLFTLASGTTEPTPVTSHSFTNSSGTITERRRSTKNQPVTLSPSGFSADPVTTSTESRHLSSSLSTTGMYHPSTPKRNSVRSLLFSSGLWEMGRAIKEGNGMRVKTKDEEESAGPGEGLRKGSVVVLLGFPQTLRRGAAFYPGTGKRVPGDLPHCDDGSADMPSDACGVGYGLWLLEEEAHGKSLKFTHGTWFLSASLSQVSKSLQAHTGTVQLCAGGCISSFSVAVMDTIVGDCLVLGFPGALKYEEGLE</sequence>
<evidence type="ECO:0000256" key="3">
    <source>
        <dbReference type="ARBA" id="ARBA00022692"/>
    </source>
</evidence>
<dbReference type="InterPro" id="IPR036179">
    <property type="entry name" value="Ig-like_dom_sf"/>
</dbReference>
<evidence type="ECO:0000256" key="4">
    <source>
        <dbReference type="ARBA" id="ARBA00022729"/>
    </source>
</evidence>
<keyword evidence="4" id="KW-0732">Signal</keyword>
<organism evidence="17 18">
    <name type="scientific">Microtus ochrogaster</name>
    <name type="common">Prairie vole</name>
    <dbReference type="NCBI Taxonomy" id="79684"/>
    <lineage>
        <taxon>Eukaryota</taxon>
        <taxon>Metazoa</taxon>
        <taxon>Chordata</taxon>
        <taxon>Craniata</taxon>
        <taxon>Vertebrata</taxon>
        <taxon>Euteleostomi</taxon>
        <taxon>Mammalia</taxon>
        <taxon>Eutheria</taxon>
        <taxon>Euarchontoglires</taxon>
        <taxon>Glires</taxon>
        <taxon>Rodentia</taxon>
        <taxon>Myomorpha</taxon>
        <taxon>Muroidea</taxon>
        <taxon>Cricetidae</taxon>
        <taxon>Arvicolinae</taxon>
        <taxon>Microtus</taxon>
    </lineage>
</organism>
<dbReference type="FunFam" id="2.60.40.10:FF:001672">
    <property type="entry name" value="Triggering receptor expressed on myeloid cells like 2"/>
    <property type="match status" value="1"/>
</dbReference>
<dbReference type="InterPro" id="IPR007110">
    <property type="entry name" value="Ig-like_dom"/>
</dbReference>
<dbReference type="InterPro" id="IPR013783">
    <property type="entry name" value="Ig-like_fold"/>
</dbReference>
<dbReference type="GO" id="GO:0038023">
    <property type="term" value="F:signaling receptor activity"/>
    <property type="evidence" value="ECO:0007669"/>
    <property type="project" value="TreeGrafter"/>
</dbReference>
<feature type="domain" description="Ig-like" evidence="16">
    <location>
        <begin position="102"/>
        <end position="187"/>
    </location>
</feature>
<feature type="region of interest" description="Disordered" evidence="15">
    <location>
        <begin position="261"/>
        <end position="329"/>
    </location>
</feature>
<keyword evidence="5" id="KW-1133">Transmembrane helix</keyword>
<keyword evidence="3" id="KW-0812">Transmembrane</keyword>
<dbReference type="AlphaFoldDB" id="A0A8J6GXX4"/>
<dbReference type="PANTHER" id="PTHR16423:SF3">
    <property type="entry name" value="TREM-LIKE TRANSCRIPT 2 PROTEIN"/>
    <property type="match status" value="1"/>
</dbReference>
<gene>
    <name evidence="17" type="ORF">LTLLF_115655</name>
</gene>
<keyword evidence="10" id="KW-0393">Immunoglobulin domain</keyword>
<evidence type="ECO:0000256" key="1">
    <source>
        <dbReference type="ARBA" id="ARBA00004251"/>
    </source>
</evidence>
<dbReference type="InterPro" id="IPR013106">
    <property type="entry name" value="Ig_V-set"/>
</dbReference>
<dbReference type="Pfam" id="PF07686">
    <property type="entry name" value="V-set"/>
    <property type="match status" value="1"/>
</dbReference>
<evidence type="ECO:0000256" key="9">
    <source>
        <dbReference type="ARBA" id="ARBA00023180"/>
    </source>
</evidence>
<dbReference type="Gene3D" id="2.60.40.10">
    <property type="entry name" value="Immunoglobulins"/>
    <property type="match status" value="1"/>
</dbReference>
<evidence type="ECO:0000313" key="17">
    <source>
        <dbReference type="EMBL" id="KAH0518567.1"/>
    </source>
</evidence>
<evidence type="ECO:0000256" key="6">
    <source>
        <dbReference type="ARBA" id="ARBA00023136"/>
    </source>
</evidence>
<evidence type="ECO:0000313" key="18">
    <source>
        <dbReference type="Proteomes" id="UP000710432"/>
    </source>
</evidence>
<comment type="function">
    <text evidence="11">Cell surface receptor that may play a role in the innate and adaptive immune response. Acts as a counter-receptor for CD276 and interaction with CD276 on T-cells enhances T-cell activation.</text>
</comment>
<feature type="compositionally biased region" description="Polar residues" evidence="15">
    <location>
        <begin position="287"/>
        <end position="297"/>
    </location>
</feature>
<keyword evidence="2" id="KW-1003">Cell membrane</keyword>
<proteinExistence type="predicted"/>
<dbReference type="Proteomes" id="UP000710432">
    <property type="component" value="Unassembled WGS sequence"/>
</dbReference>
<keyword evidence="7" id="KW-1015">Disulfide bond</keyword>
<dbReference type="GO" id="GO:0009986">
    <property type="term" value="C:cell surface"/>
    <property type="evidence" value="ECO:0007669"/>
    <property type="project" value="TreeGrafter"/>
</dbReference>
<comment type="subcellular location">
    <subcellularLocation>
        <location evidence="1">Cell membrane</location>
        <topology evidence="1">Single-pass type I membrane protein</topology>
    </subcellularLocation>
</comment>
<name>A0A8J6GXX4_MICOH</name>
<dbReference type="GO" id="GO:0005886">
    <property type="term" value="C:plasma membrane"/>
    <property type="evidence" value="ECO:0007669"/>
    <property type="project" value="UniProtKB-SubCell"/>
</dbReference>
<keyword evidence="9" id="KW-0325">Glycoprotein</keyword>
<evidence type="ECO:0000256" key="7">
    <source>
        <dbReference type="ARBA" id="ARBA00023157"/>
    </source>
</evidence>
<dbReference type="InterPro" id="IPR003599">
    <property type="entry name" value="Ig_sub"/>
</dbReference>
<comment type="subunit">
    <text evidence="12">Interacts with CD276 and this interaction enhances T-cell activation.</text>
</comment>
<comment type="caution">
    <text evidence="17">The sequence shown here is derived from an EMBL/GenBank/DDBJ whole genome shotgun (WGS) entry which is preliminary data.</text>
</comment>
<evidence type="ECO:0000256" key="2">
    <source>
        <dbReference type="ARBA" id="ARBA00022475"/>
    </source>
</evidence>
<dbReference type="InterPro" id="IPR052314">
    <property type="entry name" value="Immune_rcpt_domain"/>
</dbReference>
<evidence type="ECO:0000256" key="13">
    <source>
        <dbReference type="ARBA" id="ARBA00071543"/>
    </source>
</evidence>
<dbReference type="SMART" id="SM00409">
    <property type="entry name" value="IG"/>
    <property type="match status" value="1"/>
</dbReference>
<evidence type="ECO:0000256" key="14">
    <source>
        <dbReference type="ARBA" id="ARBA00082751"/>
    </source>
</evidence>
<protein>
    <recommendedName>
        <fullName evidence="13">Trem-like transcript 2 protein</fullName>
    </recommendedName>
    <alternativeName>
        <fullName evidence="14">Triggering receptor expressed on myeloid cells-like protein 2</fullName>
    </alternativeName>
</protein>
<dbReference type="PANTHER" id="PTHR16423">
    <property type="entry name" value="TREM-LIKE TRANSCRIPT PROTEIN"/>
    <property type="match status" value="1"/>
</dbReference>
<dbReference type="GO" id="GO:0042110">
    <property type="term" value="P:T cell activation"/>
    <property type="evidence" value="ECO:0007669"/>
    <property type="project" value="TreeGrafter"/>
</dbReference>
<feature type="compositionally biased region" description="Low complexity" evidence="15">
    <location>
        <begin position="304"/>
        <end position="319"/>
    </location>
</feature>
<evidence type="ECO:0000256" key="15">
    <source>
        <dbReference type="SAM" id="MobiDB-lite"/>
    </source>
</evidence>
<evidence type="ECO:0000256" key="10">
    <source>
        <dbReference type="ARBA" id="ARBA00023319"/>
    </source>
</evidence>
<evidence type="ECO:0000259" key="16">
    <source>
        <dbReference type="PROSITE" id="PS50835"/>
    </source>
</evidence>
<dbReference type="CDD" id="cd05716">
    <property type="entry name" value="IgV_pIgR_like"/>
    <property type="match status" value="1"/>
</dbReference>
<feature type="compositionally biased region" description="Polar residues" evidence="15">
    <location>
        <begin position="261"/>
        <end position="279"/>
    </location>
</feature>
<evidence type="ECO:0000256" key="12">
    <source>
        <dbReference type="ARBA" id="ARBA00066031"/>
    </source>
</evidence>
<keyword evidence="6" id="KW-0472">Membrane</keyword>
<keyword evidence="8" id="KW-0675">Receptor</keyword>
<dbReference type="SUPFAM" id="SSF48726">
    <property type="entry name" value="Immunoglobulin"/>
    <property type="match status" value="1"/>
</dbReference>
<reference evidence="17" key="1">
    <citation type="submission" date="2020-03" db="EMBL/GenBank/DDBJ databases">
        <title>Studies in the Genomics of Life Span.</title>
        <authorList>
            <person name="Glass D."/>
        </authorList>
    </citation>
    <scope>NUCLEOTIDE SEQUENCE</scope>
    <source>
        <strain evidence="17">LTLLF</strain>
        <tissue evidence="17">Muscle</tissue>
    </source>
</reference>
<evidence type="ECO:0000256" key="5">
    <source>
        <dbReference type="ARBA" id="ARBA00022989"/>
    </source>
</evidence>
<evidence type="ECO:0000256" key="11">
    <source>
        <dbReference type="ARBA" id="ARBA00059754"/>
    </source>
</evidence>
<dbReference type="EMBL" id="JAATJU010010194">
    <property type="protein sequence ID" value="KAH0518567.1"/>
    <property type="molecule type" value="Genomic_DNA"/>
</dbReference>